<proteinExistence type="predicted"/>
<dbReference type="AlphaFoldDB" id="A0A9N9Y1V8"/>
<keyword evidence="1" id="KW-0732">Signal</keyword>
<feature type="chain" id="PRO_5040229773" evidence="1">
    <location>
        <begin position="19"/>
        <end position="176"/>
    </location>
</feature>
<keyword evidence="3" id="KW-1185">Reference proteome</keyword>
<reference evidence="2 3" key="2">
    <citation type="submission" date="2021-10" db="EMBL/GenBank/DDBJ databases">
        <authorList>
            <person name="Piombo E."/>
        </authorList>
    </citation>
    <scope>NUCLEOTIDE SEQUENCE [LARGE SCALE GENOMIC DNA]</scope>
</reference>
<accession>A0A9N9Y1V8</accession>
<comment type="caution">
    <text evidence="2">The sequence shown here is derived from an EMBL/GenBank/DDBJ whole genome shotgun (WGS) entry which is preliminary data.</text>
</comment>
<gene>
    <name evidence="2" type="ORF">CBYS24578_00017338</name>
</gene>
<organism evidence="2 3">
    <name type="scientific">Clonostachys byssicola</name>
    <dbReference type="NCBI Taxonomy" id="160290"/>
    <lineage>
        <taxon>Eukaryota</taxon>
        <taxon>Fungi</taxon>
        <taxon>Dikarya</taxon>
        <taxon>Ascomycota</taxon>
        <taxon>Pezizomycotina</taxon>
        <taxon>Sordariomycetes</taxon>
        <taxon>Hypocreomycetidae</taxon>
        <taxon>Hypocreales</taxon>
        <taxon>Bionectriaceae</taxon>
        <taxon>Clonostachys</taxon>
    </lineage>
</organism>
<name>A0A9N9Y1V8_9HYPO</name>
<dbReference type="Proteomes" id="UP000754883">
    <property type="component" value="Unassembled WGS sequence"/>
</dbReference>
<evidence type="ECO:0000313" key="2">
    <source>
        <dbReference type="EMBL" id="CAG9990414.1"/>
    </source>
</evidence>
<sequence>MVSLRLITATTAAYLVAALGNTHIRDRAATTETVTIFKELASAIADCSQGQLTHSFTQATSPTRHITSQYHGSMLAFHNVIMFRGVPSQITAGHYDAVSMMEIAGTAIPAAPLVSVSYLLDWAARPVRTAREDICATAVDLVSWSPLESAVVTLLALQTKFAARETSALLRKERSV</sequence>
<feature type="signal peptide" evidence="1">
    <location>
        <begin position="1"/>
        <end position="18"/>
    </location>
</feature>
<evidence type="ECO:0000256" key="1">
    <source>
        <dbReference type="SAM" id="SignalP"/>
    </source>
</evidence>
<protein>
    <submittedName>
        <fullName evidence="2">Uncharacterized protein</fullName>
    </submittedName>
</protein>
<reference evidence="3" key="1">
    <citation type="submission" date="2019-06" db="EMBL/GenBank/DDBJ databases">
        <authorList>
            <person name="Broberg M."/>
        </authorList>
    </citation>
    <scope>NUCLEOTIDE SEQUENCE [LARGE SCALE GENOMIC DNA]</scope>
</reference>
<dbReference type="EMBL" id="CABFNO020001472">
    <property type="protein sequence ID" value="CAG9990414.1"/>
    <property type="molecule type" value="Genomic_DNA"/>
</dbReference>
<evidence type="ECO:0000313" key="3">
    <source>
        <dbReference type="Proteomes" id="UP000754883"/>
    </source>
</evidence>